<evidence type="ECO:0000256" key="2">
    <source>
        <dbReference type="ARBA" id="ARBA00023002"/>
    </source>
</evidence>
<evidence type="ECO:0000313" key="6">
    <source>
        <dbReference type="EMBL" id="MFF3567488.1"/>
    </source>
</evidence>
<feature type="domain" description="6-phosphogluconate dehydrogenase NADP-binding" evidence="4">
    <location>
        <begin position="9"/>
        <end position="160"/>
    </location>
</feature>
<comment type="similarity">
    <text evidence="1">Belongs to the HIBADH-related family.</text>
</comment>
<dbReference type="RefSeq" id="WP_387402817.1">
    <property type="nucleotide sequence ID" value="NZ_JBIAQY010000002.1"/>
</dbReference>
<proteinExistence type="inferred from homology"/>
<name>A0ABW6RVU4_9NOCA</name>
<dbReference type="SUPFAM" id="SSF51735">
    <property type="entry name" value="NAD(P)-binding Rossmann-fold domains"/>
    <property type="match status" value="1"/>
</dbReference>
<dbReference type="InterPro" id="IPR006115">
    <property type="entry name" value="6PGDH_NADP-bd"/>
</dbReference>
<dbReference type="Pfam" id="PF03446">
    <property type="entry name" value="NAD_binding_2"/>
    <property type="match status" value="1"/>
</dbReference>
<dbReference type="Proteomes" id="UP001601992">
    <property type="component" value="Unassembled WGS sequence"/>
</dbReference>
<dbReference type="InterPro" id="IPR002204">
    <property type="entry name" value="3-OH-isobutyrate_DH-rel_CS"/>
</dbReference>
<dbReference type="PROSITE" id="PS00895">
    <property type="entry name" value="3_HYDROXYISOBUT_DH"/>
    <property type="match status" value="1"/>
</dbReference>
<organism evidence="6 7">
    <name type="scientific">Nocardia jiangxiensis</name>
    <dbReference type="NCBI Taxonomy" id="282685"/>
    <lineage>
        <taxon>Bacteria</taxon>
        <taxon>Bacillati</taxon>
        <taxon>Actinomycetota</taxon>
        <taxon>Actinomycetes</taxon>
        <taxon>Mycobacteriales</taxon>
        <taxon>Nocardiaceae</taxon>
        <taxon>Nocardia</taxon>
    </lineage>
</organism>
<keyword evidence="2 6" id="KW-0560">Oxidoreductase</keyword>
<dbReference type="GO" id="GO:0016491">
    <property type="term" value="F:oxidoreductase activity"/>
    <property type="evidence" value="ECO:0007669"/>
    <property type="project" value="UniProtKB-KW"/>
</dbReference>
<sequence>MPEANSGHIAFVGLGNMGAHMSRRLVESGYQVVGFDLQEAAGRALTEAGGTVAASAAQAVAGAGIVILMLPNSTAVEAVLGDAEVLGGLGSGTIIVDMGSSEPTSTRRLAVALAERGVTLVDGPVSGGVSGAAAGTLTIMAGGAEDVVAQVSSTLATLGTWLRVGDTGAGHALKSINNLLAAVQLLATAEGVAIGRSFGLDPEVMIATINAASGRSSASEIKFPRFVLPETYDSGFALRLMLKDIRIATGLAAELGIGAALGDRAVQVWSQAATDLGPAADQTEIARWALTGTRADEIVRHP</sequence>
<dbReference type="InterPro" id="IPR008927">
    <property type="entry name" value="6-PGluconate_DH-like_C_sf"/>
</dbReference>
<reference evidence="6 7" key="1">
    <citation type="submission" date="2024-10" db="EMBL/GenBank/DDBJ databases">
        <title>The Natural Products Discovery Center: Release of the First 8490 Sequenced Strains for Exploring Actinobacteria Biosynthetic Diversity.</title>
        <authorList>
            <person name="Kalkreuter E."/>
            <person name="Kautsar S.A."/>
            <person name="Yang D."/>
            <person name="Bader C.D."/>
            <person name="Teijaro C.N."/>
            <person name="Fluegel L."/>
            <person name="Davis C.M."/>
            <person name="Simpson J.R."/>
            <person name="Lauterbach L."/>
            <person name="Steele A.D."/>
            <person name="Gui C."/>
            <person name="Meng S."/>
            <person name="Li G."/>
            <person name="Viehrig K."/>
            <person name="Ye F."/>
            <person name="Su P."/>
            <person name="Kiefer A.F."/>
            <person name="Nichols A."/>
            <person name="Cepeda A.J."/>
            <person name="Yan W."/>
            <person name="Fan B."/>
            <person name="Jiang Y."/>
            <person name="Adhikari A."/>
            <person name="Zheng C.-J."/>
            <person name="Schuster L."/>
            <person name="Cowan T.M."/>
            <person name="Smanski M.J."/>
            <person name="Chevrette M.G."/>
            <person name="De Carvalho L.P.S."/>
            <person name="Shen B."/>
        </authorList>
    </citation>
    <scope>NUCLEOTIDE SEQUENCE [LARGE SCALE GENOMIC DNA]</scope>
    <source>
        <strain evidence="6 7">NPDC002593</strain>
    </source>
</reference>
<dbReference type="InterPro" id="IPR015815">
    <property type="entry name" value="HIBADH-related"/>
</dbReference>
<dbReference type="PIRSF" id="PIRSF000103">
    <property type="entry name" value="HIBADH"/>
    <property type="match status" value="1"/>
</dbReference>
<dbReference type="InterPro" id="IPR013328">
    <property type="entry name" value="6PGD_dom2"/>
</dbReference>
<evidence type="ECO:0000256" key="3">
    <source>
        <dbReference type="ARBA" id="ARBA00023027"/>
    </source>
</evidence>
<protein>
    <submittedName>
        <fullName evidence="6">NAD(P)-dependent oxidoreductase</fullName>
        <ecNumber evidence="6">1.1.-.-</ecNumber>
    </submittedName>
</protein>
<evidence type="ECO:0000313" key="7">
    <source>
        <dbReference type="Proteomes" id="UP001601992"/>
    </source>
</evidence>
<dbReference type="InterPro" id="IPR036291">
    <property type="entry name" value="NAD(P)-bd_dom_sf"/>
</dbReference>
<dbReference type="PANTHER" id="PTHR22981:SF7">
    <property type="entry name" value="3-HYDROXYISOBUTYRATE DEHYDROGENASE, MITOCHONDRIAL"/>
    <property type="match status" value="1"/>
</dbReference>
<dbReference type="EC" id="1.1.-.-" evidence="6"/>
<dbReference type="InterPro" id="IPR029154">
    <property type="entry name" value="HIBADH-like_NADP-bd"/>
</dbReference>
<evidence type="ECO:0000259" key="5">
    <source>
        <dbReference type="Pfam" id="PF14833"/>
    </source>
</evidence>
<keyword evidence="7" id="KW-1185">Reference proteome</keyword>
<dbReference type="Pfam" id="PF14833">
    <property type="entry name" value="NAD_binding_11"/>
    <property type="match status" value="1"/>
</dbReference>
<dbReference type="Gene3D" id="1.10.1040.10">
    <property type="entry name" value="N-(1-d-carboxylethyl)-l-norvaline Dehydrogenase, domain 2"/>
    <property type="match status" value="1"/>
</dbReference>
<dbReference type="Gene3D" id="3.40.50.720">
    <property type="entry name" value="NAD(P)-binding Rossmann-like Domain"/>
    <property type="match status" value="1"/>
</dbReference>
<dbReference type="PANTHER" id="PTHR22981">
    <property type="entry name" value="3-HYDROXYISOBUTYRATE DEHYDROGENASE-RELATED"/>
    <property type="match status" value="1"/>
</dbReference>
<keyword evidence="3" id="KW-0520">NAD</keyword>
<evidence type="ECO:0000256" key="1">
    <source>
        <dbReference type="ARBA" id="ARBA00009080"/>
    </source>
</evidence>
<dbReference type="SUPFAM" id="SSF48179">
    <property type="entry name" value="6-phosphogluconate dehydrogenase C-terminal domain-like"/>
    <property type="match status" value="1"/>
</dbReference>
<accession>A0ABW6RVU4</accession>
<gene>
    <name evidence="6" type="ORF">ACFYXQ_06860</name>
</gene>
<dbReference type="EMBL" id="JBIAQY010000002">
    <property type="protein sequence ID" value="MFF3567488.1"/>
    <property type="molecule type" value="Genomic_DNA"/>
</dbReference>
<comment type="caution">
    <text evidence="6">The sequence shown here is derived from an EMBL/GenBank/DDBJ whole genome shotgun (WGS) entry which is preliminary data.</text>
</comment>
<evidence type="ECO:0000259" key="4">
    <source>
        <dbReference type="Pfam" id="PF03446"/>
    </source>
</evidence>
<feature type="domain" description="3-hydroxyisobutyrate dehydrogenase-like NAD-binding" evidence="5">
    <location>
        <begin position="168"/>
        <end position="288"/>
    </location>
</feature>